<feature type="domain" description="Cytochrome c" evidence="4">
    <location>
        <begin position="28"/>
        <end position="112"/>
    </location>
</feature>
<accession>A0A382BP78</accession>
<dbReference type="NCBIfam" id="TIGR04183">
    <property type="entry name" value="Por_Secre_tail"/>
    <property type="match status" value="1"/>
</dbReference>
<gene>
    <name evidence="5" type="ORF">METZ01_LOCUS168409</name>
</gene>
<dbReference type="InterPro" id="IPR026444">
    <property type="entry name" value="Secre_tail"/>
</dbReference>
<name>A0A382BP78_9ZZZZ</name>
<dbReference type="PROSITE" id="PS51007">
    <property type="entry name" value="CYTC"/>
    <property type="match status" value="1"/>
</dbReference>
<dbReference type="InterPro" id="IPR009056">
    <property type="entry name" value="Cyt_c-like_dom"/>
</dbReference>
<sequence length="218" mass="24238">MEVYMKYMVSSLILLLIYFTTPVVCQVNYSNEIQPIFNNNCIVCHGGSGGLFLNTYENVMAGGGSGTVIIPNDSTNSYLWQRVDNGEMPPGSNPDLSSEEISLIAQWINEGANETPQLSIISENKLYPNKLSIIQNFPNPFNPVTHFQVYSPIAQQGKVSIINLTGQMVVDLGIVHLSPGTQILSWNHHTFVKLSSGQYLFFLKTDELIVTHRISLIK</sequence>
<dbReference type="EMBL" id="UINC01030713">
    <property type="protein sequence ID" value="SVB15555.1"/>
    <property type="molecule type" value="Genomic_DNA"/>
</dbReference>
<reference evidence="5" key="1">
    <citation type="submission" date="2018-05" db="EMBL/GenBank/DDBJ databases">
        <authorList>
            <person name="Lanie J.A."/>
            <person name="Ng W.-L."/>
            <person name="Kazmierczak K.M."/>
            <person name="Andrzejewski T.M."/>
            <person name="Davidsen T.M."/>
            <person name="Wayne K.J."/>
            <person name="Tettelin H."/>
            <person name="Glass J.I."/>
            <person name="Rusch D."/>
            <person name="Podicherti R."/>
            <person name="Tsui H.-C.T."/>
            <person name="Winkler M.E."/>
        </authorList>
    </citation>
    <scope>NUCLEOTIDE SEQUENCE</scope>
</reference>
<evidence type="ECO:0000256" key="3">
    <source>
        <dbReference type="ARBA" id="ARBA00023004"/>
    </source>
</evidence>
<evidence type="ECO:0000256" key="2">
    <source>
        <dbReference type="ARBA" id="ARBA00022723"/>
    </source>
</evidence>
<protein>
    <recommendedName>
        <fullName evidence="4">Cytochrome c domain-containing protein</fullName>
    </recommendedName>
</protein>
<keyword evidence="2" id="KW-0479">Metal-binding</keyword>
<dbReference type="GO" id="GO:0009055">
    <property type="term" value="F:electron transfer activity"/>
    <property type="evidence" value="ECO:0007669"/>
    <property type="project" value="InterPro"/>
</dbReference>
<keyword evidence="3" id="KW-0408">Iron</keyword>
<dbReference type="PANTHER" id="PTHR35889">
    <property type="entry name" value="CYCLOINULO-OLIGOSACCHARIDE FRUCTANOTRANSFERASE-RELATED"/>
    <property type="match status" value="1"/>
</dbReference>
<evidence type="ECO:0000259" key="4">
    <source>
        <dbReference type="PROSITE" id="PS51007"/>
    </source>
</evidence>
<dbReference type="InterPro" id="IPR011429">
    <property type="entry name" value="Cyt_c_Planctomycete-type"/>
</dbReference>
<evidence type="ECO:0000313" key="5">
    <source>
        <dbReference type="EMBL" id="SVB15555.1"/>
    </source>
</evidence>
<dbReference type="AlphaFoldDB" id="A0A382BP78"/>
<dbReference type="Gene3D" id="1.10.760.10">
    <property type="entry name" value="Cytochrome c-like domain"/>
    <property type="match status" value="1"/>
</dbReference>
<dbReference type="GO" id="GO:0046872">
    <property type="term" value="F:metal ion binding"/>
    <property type="evidence" value="ECO:0007669"/>
    <property type="project" value="UniProtKB-KW"/>
</dbReference>
<keyword evidence="1" id="KW-0349">Heme</keyword>
<proteinExistence type="predicted"/>
<organism evidence="5">
    <name type="scientific">marine metagenome</name>
    <dbReference type="NCBI Taxonomy" id="408172"/>
    <lineage>
        <taxon>unclassified sequences</taxon>
        <taxon>metagenomes</taxon>
        <taxon>ecological metagenomes</taxon>
    </lineage>
</organism>
<dbReference type="GO" id="GO:0020037">
    <property type="term" value="F:heme binding"/>
    <property type="evidence" value="ECO:0007669"/>
    <property type="project" value="InterPro"/>
</dbReference>
<dbReference type="SUPFAM" id="SSF46626">
    <property type="entry name" value="Cytochrome c"/>
    <property type="match status" value="1"/>
</dbReference>
<dbReference type="Pfam" id="PF07635">
    <property type="entry name" value="PSCyt1"/>
    <property type="match status" value="1"/>
</dbReference>
<dbReference type="InterPro" id="IPR036909">
    <property type="entry name" value="Cyt_c-like_dom_sf"/>
</dbReference>
<evidence type="ECO:0000256" key="1">
    <source>
        <dbReference type="ARBA" id="ARBA00022617"/>
    </source>
</evidence>
<dbReference type="PANTHER" id="PTHR35889:SF3">
    <property type="entry name" value="F-BOX DOMAIN-CONTAINING PROTEIN"/>
    <property type="match status" value="1"/>
</dbReference>